<keyword evidence="2" id="KW-0472">Membrane</keyword>
<dbReference type="SUPFAM" id="SSF52821">
    <property type="entry name" value="Rhodanese/Cell cycle control phosphatase"/>
    <property type="match status" value="1"/>
</dbReference>
<dbReference type="HOGENOM" id="CLU_013325_1_3_1"/>
<feature type="compositionally biased region" description="Polar residues" evidence="1">
    <location>
        <begin position="88"/>
        <end position="101"/>
    </location>
</feature>
<proteinExistence type="predicted"/>
<feature type="region of interest" description="Disordered" evidence="1">
    <location>
        <begin position="54"/>
        <end position="111"/>
    </location>
</feature>
<dbReference type="InterPro" id="IPR036873">
    <property type="entry name" value="Rhodanese-like_dom_sf"/>
</dbReference>
<feature type="compositionally biased region" description="Basic and acidic residues" evidence="1">
    <location>
        <begin position="426"/>
        <end position="442"/>
    </location>
</feature>
<feature type="region of interest" description="Disordered" evidence="1">
    <location>
        <begin position="1"/>
        <end position="22"/>
    </location>
</feature>
<evidence type="ECO:0000313" key="4">
    <source>
        <dbReference type="EMBL" id="KFG27224.1"/>
    </source>
</evidence>
<evidence type="ECO:0000313" key="5">
    <source>
        <dbReference type="Proteomes" id="UP000054524"/>
    </source>
</evidence>
<dbReference type="SUPFAM" id="SSF69572">
    <property type="entry name" value="Activating enzymes of the ubiquitin-like proteins"/>
    <property type="match status" value="1"/>
</dbReference>
<dbReference type="RefSeq" id="XP_052905779.1">
    <property type="nucleotide sequence ID" value="XM_053047954.1"/>
</dbReference>
<dbReference type="GeneID" id="77675274"/>
<keyword evidence="5" id="KW-1185">Reference proteome</keyword>
<evidence type="ECO:0000256" key="2">
    <source>
        <dbReference type="SAM" id="Phobius"/>
    </source>
</evidence>
<sequence>MKFAKSMQSQKDKLADTTDSQTFVIHSEIKPDQKKIFGPGYKQEGAENGLSTLKNKAGQETENRPVYNSSPVKTVEENTENEKKIQIDSKTSQNMHNTELSSALEKEHTEENPLPLSYIDRYSRQMVIKEIGVEGQRKIKTSRVLVVGAGGLGAPALMYLAAMGVQKIGISDFDVVEESNLNRQVLYRESSIGKYKAKEAVQSLTGLCSSSEYTSHPKITSENVWDICSSYDLVMDCGDNRSLRYLLSDCCKLRGIPYICGSSLRWEGHVYTFNRLCYRCVHPVIGTYASGSCSSAGIIGSMCGVVGSLMATEAMKAIIGIGASDSLVYINGLKNEFMNLSLNKKLCTLCKEAPHLTRMQRIERIAKENQILEEKEKELNTCLISDLVEKMQDIDISKIQESAKNSKLPFSDSSAESIGMTPDTTPADKKENKDQELLSDTSTDKNERNCLTSLEDEVCWSVVFSSPEKYFIVDTRSSAEHKIVSIPNSYLYPLSSIVDNPKKARDCIHRKASGRKVVLCCRNGSTSRRFVFIFGALSAVGGIQEYIKQVQEIGSRATSCKK</sequence>
<protein>
    <recommendedName>
        <fullName evidence="3">Rhodanese domain-containing protein</fullName>
    </recommendedName>
</protein>
<dbReference type="EMBL" id="AKIJ01000001">
    <property type="protein sequence ID" value="KFG27224.1"/>
    <property type="molecule type" value="Genomic_DNA"/>
</dbReference>
<dbReference type="PANTHER" id="PTHR10953">
    <property type="entry name" value="UBIQUITIN-ACTIVATING ENZYME E1"/>
    <property type="match status" value="1"/>
</dbReference>
<feature type="compositionally biased region" description="Basic and acidic residues" evidence="1">
    <location>
        <begin position="74"/>
        <end position="87"/>
    </location>
</feature>
<dbReference type="PROSITE" id="PS50206">
    <property type="entry name" value="RHODANESE_3"/>
    <property type="match status" value="1"/>
</dbReference>
<evidence type="ECO:0000259" key="3">
    <source>
        <dbReference type="PROSITE" id="PS50206"/>
    </source>
</evidence>
<comment type="caution">
    <text evidence="4">The sequence shown here is derived from an EMBL/GenBank/DDBJ whole genome shotgun (WGS) entry which is preliminary data.</text>
</comment>
<dbReference type="InterPro" id="IPR045886">
    <property type="entry name" value="ThiF/MoeB/HesA"/>
</dbReference>
<dbReference type="CDD" id="cd00757">
    <property type="entry name" value="ThiF_MoeB_HesA_family"/>
    <property type="match status" value="1"/>
</dbReference>
<dbReference type="AlphaFoldDB" id="A0A086J506"/>
<organism evidence="4 5">
    <name type="scientific">Nematocida ausubeli (strain ATCC PRA-371 / ERTm2)</name>
    <name type="common">Nematode killer fungus</name>
    <dbReference type="NCBI Taxonomy" id="1913371"/>
    <lineage>
        <taxon>Eukaryota</taxon>
        <taxon>Fungi</taxon>
        <taxon>Fungi incertae sedis</taxon>
        <taxon>Microsporidia</taxon>
        <taxon>Nematocida</taxon>
    </lineage>
</organism>
<reference evidence="4 5" key="1">
    <citation type="journal article" date="2014" name="Genome Announc.">
        <title>Genome Sequence of the Microsporidian Species Nematocida sp1 Strain ERTm6 (ATCC PRA-372).</title>
        <authorList>
            <person name="Bakowski M.A."/>
            <person name="Priest M."/>
            <person name="Young S."/>
            <person name="Cuomo C.A."/>
            <person name="Troemel E.R."/>
        </authorList>
    </citation>
    <scope>NUCLEOTIDE SEQUENCE [LARGE SCALE GENOMIC DNA]</scope>
    <source>
        <strain evidence="4 5">ERTm6</strain>
    </source>
</reference>
<dbReference type="InterPro" id="IPR035985">
    <property type="entry name" value="Ubiquitin-activating_enz"/>
</dbReference>
<dbReference type="Pfam" id="PF00899">
    <property type="entry name" value="ThiF"/>
    <property type="match status" value="1"/>
</dbReference>
<dbReference type="PANTHER" id="PTHR10953:SF102">
    <property type="entry name" value="ADENYLYLTRANSFERASE AND SULFURTRANSFERASE MOCS3"/>
    <property type="match status" value="1"/>
</dbReference>
<name>A0A086J506_NEMA1</name>
<dbReference type="Proteomes" id="UP000054524">
    <property type="component" value="Unassembled WGS sequence"/>
</dbReference>
<dbReference type="Gene3D" id="3.40.50.720">
    <property type="entry name" value="NAD(P)-binding Rossmann-like Domain"/>
    <property type="match status" value="1"/>
</dbReference>
<accession>A0A086J506</accession>
<dbReference type="InterPro" id="IPR001763">
    <property type="entry name" value="Rhodanese-like_dom"/>
</dbReference>
<feature type="region of interest" description="Disordered" evidence="1">
    <location>
        <begin position="407"/>
        <end position="442"/>
    </location>
</feature>
<dbReference type="Gene3D" id="3.40.250.10">
    <property type="entry name" value="Rhodanese-like domain"/>
    <property type="match status" value="1"/>
</dbReference>
<dbReference type="InterPro" id="IPR000594">
    <property type="entry name" value="ThiF_NAD_FAD-bd"/>
</dbReference>
<dbReference type="GO" id="GO:0016779">
    <property type="term" value="F:nucleotidyltransferase activity"/>
    <property type="evidence" value="ECO:0007669"/>
    <property type="project" value="TreeGrafter"/>
</dbReference>
<dbReference type="CDD" id="cd00158">
    <property type="entry name" value="RHOD"/>
    <property type="match status" value="1"/>
</dbReference>
<dbReference type="GO" id="GO:0005737">
    <property type="term" value="C:cytoplasm"/>
    <property type="evidence" value="ECO:0007669"/>
    <property type="project" value="TreeGrafter"/>
</dbReference>
<dbReference type="GO" id="GO:0004792">
    <property type="term" value="F:thiosulfate-cyanide sulfurtransferase activity"/>
    <property type="evidence" value="ECO:0007669"/>
    <property type="project" value="TreeGrafter"/>
</dbReference>
<keyword evidence="2" id="KW-0812">Transmembrane</keyword>
<feature type="domain" description="Rhodanese" evidence="3">
    <location>
        <begin position="466"/>
        <end position="555"/>
    </location>
</feature>
<gene>
    <name evidence="4" type="ORF">NESG_00301</name>
</gene>
<evidence type="ECO:0000256" key="1">
    <source>
        <dbReference type="SAM" id="MobiDB-lite"/>
    </source>
</evidence>
<keyword evidence="2" id="KW-1133">Transmembrane helix</keyword>
<feature type="transmembrane region" description="Helical" evidence="2">
    <location>
        <begin position="144"/>
        <end position="165"/>
    </location>
</feature>
<dbReference type="GO" id="GO:0008641">
    <property type="term" value="F:ubiquitin-like modifier activating enzyme activity"/>
    <property type="evidence" value="ECO:0007669"/>
    <property type="project" value="InterPro"/>
</dbReference>